<feature type="compositionally biased region" description="Basic and acidic residues" evidence="1">
    <location>
        <begin position="1"/>
        <end position="24"/>
    </location>
</feature>
<evidence type="ECO:0000313" key="3">
    <source>
        <dbReference type="Proteomes" id="UP000026962"/>
    </source>
</evidence>
<proteinExistence type="predicted"/>
<evidence type="ECO:0000313" key="2">
    <source>
        <dbReference type="EnsemblPlants" id="OPUNC08G12880.1"/>
    </source>
</evidence>
<dbReference type="Gramene" id="OPUNC08G12880.1">
    <property type="protein sequence ID" value="OPUNC08G12880.1"/>
    <property type="gene ID" value="OPUNC08G12880"/>
</dbReference>
<name>A0A0E0LUU5_ORYPU</name>
<accession>A0A0E0LUU5</accession>
<protein>
    <submittedName>
        <fullName evidence="2">Uncharacterized protein</fullName>
    </submittedName>
</protein>
<organism evidence="2">
    <name type="scientific">Oryza punctata</name>
    <name type="common">Red rice</name>
    <dbReference type="NCBI Taxonomy" id="4537"/>
    <lineage>
        <taxon>Eukaryota</taxon>
        <taxon>Viridiplantae</taxon>
        <taxon>Streptophyta</taxon>
        <taxon>Embryophyta</taxon>
        <taxon>Tracheophyta</taxon>
        <taxon>Spermatophyta</taxon>
        <taxon>Magnoliopsida</taxon>
        <taxon>Liliopsida</taxon>
        <taxon>Poales</taxon>
        <taxon>Poaceae</taxon>
        <taxon>BOP clade</taxon>
        <taxon>Oryzoideae</taxon>
        <taxon>Oryzeae</taxon>
        <taxon>Oryzinae</taxon>
        <taxon>Oryza</taxon>
    </lineage>
</organism>
<evidence type="ECO:0000256" key="1">
    <source>
        <dbReference type="SAM" id="MobiDB-lite"/>
    </source>
</evidence>
<dbReference type="STRING" id="4537.A0A0E0LUU5"/>
<dbReference type="EnsemblPlants" id="OPUNC08G12880.1">
    <property type="protein sequence ID" value="OPUNC08G12880.1"/>
    <property type="gene ID" value="OPUNC08G12880"/>
</dbReference>
<keyword evidence="3" id="KW-1185">Reference proteome</keyword>
<dbReference type="HOGENOM" id="CLU_1020779_0_0_1"/>
<reference evidence="2" key="1">
    <citation type="submission" date="2015-04" db="UniProtKB">
        <authorList>
            <consortium name="EnsemblPlants"/>
        </authorList>
    </citation>
    <scope>IDENTIFICATION</scope>
</reference>
<dbReference type="Proteomes" id="UP000026962">
    <property type="component" value="Chromosome 8"/>
</dbReference>
<dbReference type="AlphaFoldDB" id="A0A0E0LUU5"/>
<sequence>MSPEAKERLHQKNRECKQRKEGGHRAMLTPRRQLFADLTNQPFNELNADSADGEANDNDYQNGDRFQEIVQPPSMSRANDPLPYPLFFLAVEVGWNRFLPYKGDPMNENPFADASEQPESDVVAIVCDVGPIDHYANFPNNVTEVALMDSNYQLACLRAFDQVTDFYQSQLITGETRCGIVVATALEVDKTSKVRNSLFKEPGLHDAIKIGVTFRKQELLEMAEQNNALREPQMVIVEDNEMVIEPVPQKKRTSNKGFTIPTRVKVIDIPSTH</sequence>
<feature type="region of interest" description="Disordered" evidence="1">
    <location>
        <begin position="1"/>
        <end position="29"/>
    </location>
</feature>
<reference evidence="2" key="2">
    <citation type="submission" date="2018-05" db="EMBL/GenBank/DDBJ databases">
        <title>OpunRS2 (Oryza punctata Reference Sequence Version 2).</title>
        <authorList>
            <person name="Zhang J."/>
            <person name="Kudrna D."/>
            <person name="Lee S."/>
            <person name="Talag J."/>
            <person name="Welchert J."/>
            <person name="Wing R.A."/>
        </authorList>
    </citation>
    <scope>NUCLEOTIDE SEQUENCE [LARGE SCALE GENOMIC DNA]</scope>
</reference>